<dbReference type="PANTHER" id="PTHR38588:SF1">
    <property type="entry name" value="BLL0334 PROTEIN"/>
    <property type="match status" value="1"/>
</dbReference>
<dbReference type="CDD" id="cd07823">
    <property type="entry name" value="SRPBCC_5"/>
    <property type="match status" value="1"/>
</dbReference>
<accession>A0A6J4QZR0</accession>
<dbReference type="EMBL" id="CADCVG010000065">
    <property type="protein sequence ID" value="CAA9455693.1"/>
    <property type="molecule type" value="Genomic_DNA"/>
</dbReference>
<keyword evidence="2" id="KW-1133">Transmembrane helix</keyword>
<name>A0A6J4QZR0_9ACTN</name>
<keyword evidence="2" id="KW-0812">Transmembrane</keyword>
<dbReference type="SUPFAM" id="SSF55961">
    <property type="entry name" value="Bet v1-like"/>
    <property type="match status" value="1"/>
</dbReference>
<dbReference type="InterPro" id="IPR023393">
    <property type="entry name" value="START-like_dom_sf"/>
</dbReference>
<feature type="region of interest" description="Disordered" evidence="1">
    <location>
        <begin position="148"/>
        <end position="190"/>
    </location>
</feature>
<gene>
    <name evidence="3" type="ORF">AVDCRST_MAG14-1577</name>
</gene>
<dbReference type="AlphaFoldDB" id="A0A6J4QZR0"/>
<evidence type="ECO:0000256" key="2">
    <source>
        <dbReference type="SAM" id="Phobius"/>
    </source>
</evidence>
<dbReference type="Pfam" id="PF06240">
    <property type="entry name" value="COXG"/>
    <property type="match status" value="1"/>
</dbReference>
<protein>
    <submittedName>
        <fullName evidence="3">Carbon monoxide oxidation accessory protein CoxG</fullName>
    </submittedName>
</protein>
<feature type="transmembrane region" description="Helical" evidence="2">
    <location>
        <begin position="208"/>
        <end position="225"/>
    </location>
</feature>
<evidence type="ECO:0000256" key="1">
    <source>
        <dbReference type="SAM" id="MobiDB-lite"/>
    </source>
</evidence>
<dbReference type="PANTHER" id="PTHR38588">
    <property type="entry name" value="BLL0334 PROTEIN"/>
    <property type="match status" value="1"/>
</dbReference>
<keyword evidence="2" id="KW-0472">Membrane</keyword>
<sequence length="229" mass="24744">MKLENEFTVDVSVEEVWNVLLDLERVTPCLPGAALTEESGDGEYKGEMKVRLGPVTQEYNGTVKIEEADEEAHRAVLKANGKDARGQGTASATITSTLHDEGSGSTRVHVETDMQITGRAAQFGRGVQQEVSEKLLTKFAECLENEIVGGGAEEEPEPAAATTETEEASKNGSSGEGDQPRRRIIQQDKEVEPLDLGEASRDAVIKRAIPVVAGVALLAVVVWFLRRRS</sequence>
<feature type="compositionally biased region" description="Basic and acidic residues" evidence="1">
    <location>
        <begin position="178"/>
        <end position="190"/>
    </location>
</feature>
<organism evidence="3">
    <name type="scientific">uncultured Rubrobacteraceae bacterium</name>
    <dbReference type="NCBI Taxonomy" id="349277"/>
    <lineage>
        <taxon>Bacteria</taxon>
        <taxon>Bacillati</taxon>
        <taxon>Actinomycetota</taxon>
        <taxon>Rubrobacteria</taxon>
        <taxon>Rubrobacterales</taxon>
        <taxon>Rubrobacteraceae</taxon>
        <taxon>environmental samples</taxon>
    </lineage>
</organism>
<evidence type="ECO:0000313" key="3">
    <source>
        <dbReference type="EMBL" id="CAA9455693.1"/>
    </source>
</evidence>
<proteinExistence type="predicted"/>
<dbReference type="InterPro" id="IPR010419">
    <property type="entry name" value="CO_DH_gsu"/>
</dbReference>
<dbReference type="Gene3D" id="3.30.530.20">
    <property type="match status" value="1"/>
</dbReference>
<reference evidence="3" key="1">
    <citation type="submission" date="2020-02" db="EMBL/GenBank/DDBJ databases">
        <authorList>
            <person name="Meier V. D."/>
        </authorList>
    </citation>
    <scope>NUCLEOTIDE SEQUENCE</scope>
    <source>
        <strain evidence="3">AVDCRST_MAG14</strain>
    </source>
</reference>